<evidence type="ECO:0000313" key="5">
    <source>
        <dbReference type="EMBL" id="TCS84249.1"/>
    </source>
</evidence>
<evidence type="ECO:0000259" key="3">
    <source>
        <dbReference type="Pfam" id="PF25954"/>
    </source>
</evidence>
<evidence type="ECO:0000256" key="1">
    <source>
        <dbReference type="ARBA" id="ARBA00009477"/>
    </source>
</evidence>
<dbReference type="AlphaFoldDB" id="A0A4V2UT55"/>
<dbReference type="RefSeq" id="WP_158640580.1">
    <property type="nucleotide sequence ID" value="NZ_CP042432.1"/>
</dbReference>
<dbReference type="GO" id="GO:0015562">
    <property type="term" value="F:efflux transmembrane transporter activity"/>
    <property type="evidence" value="ECO:0007669"/>
    <property type="project" value="TreeGrafter"/>
</dbReference>
<dbReference type="Pfam" id="PF25917">
    <property type="entry name" value="BSH_RND"/>
    <property type="match status" value="1"/>
</dbReference>
<dbReference type="Gene3D" id="2.40.420.20">
    <property type="match status" value="1"/>
</dbReference>
<dbReference type="Pfam" id="PF25954">
    <property type="entry name" value="Beta-barrel_RND_2"/>
    <property type="match status" value="1"/>
</dbReference>
<dbReference type="NCBIfam" id="TIGR01730">
    <property type="entry name" value="RND_mfp"/>
    <property type="match status" value="1"/>
</dbReference>
<dbReference type="Gene3D" id="2.40.30.170">
    <property type="match status" value="1"/>
</dbReference>
<dbReference type="Gene3D" id="2.40.50.100">
    <property type="match status" value="1"/>
</dbReference>
<protein>
    <submittedName>
        <fullName evidence="5">RND family efflux transporter MFP subunit</fullName>
    </submittedName>
</protein>
<accession>A0A4V2UT55</accession>
<evidence type="ECO:0000313" key="6">
    <source>
        <dbReference type="Proteomes" id="UP000295807"/>
    </source>
</evidence>
<dbReference type="GO" id="GO:1990281">
    <property type="term" value="C:efflux pump complex"/>
    <property type="evidence" value="ECO:0007669"/>
    <property type="project" value="TreeGrafter"/>
</dbReference>
<dbReference type="PANTHER" id="PTHR30469:SF15">
    <property type="entry name" value="HLYD FAMILY OF SECRETION PROTEINS"/>
    <property type="match status" value="1"/>
</dbReference>
<dbReference type="Pfam" id="PF25975">
    <property type="entry name" value="CzcB_C"/>
    <property type="match status" value="1"/>
</dbReference>
<dbReference type="EMBL" id="SMAD01000023">
    <property type="protein sequence ID" value="TCS84249.1"/>
    <property type="molecule type" value="Genomic_DNA"/>
</dbReference>
<gene>
    <name evidence="5" type="ORF">EDD80_1235</name>
</gene>
<evidence type="ECO:0000259" key="4">
    <source>
        <dbReference type="Pfam" id="PF25975"/>
    </source>
</evidence>
<organism evidence="5 6">
    <name type="scientific">Anseongella ginsenosidimutans</name>
    <dbReference type="NCBI Taxonomy" id="496056"/>
    <lineage>
        <taxon>Bacteria</taxon>
        <taxon>Pseudomonadati</taxon>
        <taxon>Bacteroidota</taxon>
        <taxon>Sphingobacteriia</taxon>
        <taxon>Sphingobacteriales</taxon>
        <taxon>Sphingobacteriaceae</taxon>
        <taxon>Anseongella</taxon>
    </lineage>
</organism>
<dbReference type="InterPro" id="IPR058792">
    <property type="entry name" value="Beta-barrel_RND_2"/>
</dbReference>
<dbReference type="InterPro" id="IPR058625">
    <property type="entry name" value="MdtA-like_BSH"/>
</dbReference>
<dbReference type="Proteomes" id="UP000295807">
    <property type="component" value="Unassembled WGS sequence"/>
</dbReference>
<feature type="domain" description="CusB-like beta-barrel" evidence="3">
    <location>
        <begin position="219"/>
        <end position="291"/>
    </location>
</feature>
<feature type="domain" description="Multidrug resistance protein MdtA-like barrel-sandwich hybrid" evidence="2">
    <location>
        <begin position="78"/>
        <end position="194"/>
    </location>
</feature>
<dbReference type="PROSITE" id="PS51257">
    <property type="entry name" value="PROKAR_LIPOPROTEIN"/>
    <property type="match status" value="1"/>
</dbReference>
<dbReference type="PANTHER" id="PTHR30469">
    <property type="entry name" value="MULTIDRUG RESISTANCE PROTEIN MDTA"/>
    <property type="match status" value="1"/>
</dbReference>
<reference evidence="5 6" key="1">
    <citation type="submission" date="2019-03" db="EMBL/GenBank/DDBJ databases">
        <title>Genomic Encyclopedia of Type Strains, Phase IV (KMG-IV): sequencing the most valuable type-strain genomes for metagenomic binning, comparative biology and taxonomic classification.</title>
        <authorList>
            <person name="Goeker M."/>
        </authorList>
    </citation>
    <scope>NUCLEOTIDE SEQUENCE [LARGE SCALE GENOMIC DNA]</scope>
    <source>
        <strain evidence="5 6">DSM 21100</strain>
    </source>
</reference>
<evidence type="ECO:0000259" key="2">
    <source>
        <dbReference type="Pfam" id="PF25917"/>
    </source>
</evidence>
<keyword evidence="6" id="KW-1185">Reference proteome</keyword>
<comment type="caution">
    <text evidence="5">The sequence shown here is derived from an EMBL/GenBank/DDBJ whole genome shotgun (WGS) entry which is preliminary data.</text>
</comment>
<feature type="domain" description="CzcB-like C-terminal circularly permuted SH3-like" evidence="4">
    <location>
        <begin position="298"/>
        <end position="356"/>
    </location>
</feature>
<proteinExistence type="inferred from homology"/>
<dbReference type="SUPFAM" id="SSF111369">
    <property type="entry name" value="HlyD-like secretion proteins"/>
    <property type="match status" value="1"/>
</dbReference>
<dbReference type="InterPro" id="IPR006143">
    <property type="entry name" value="RND_pump_MFP"/>
</dbReference>
<comment type="similarity">
    <text evidence="1">Belongs to the membrane fusion protein (MFP) (TC 8.A.1) family.</text>
</comment>
<name>A0A4V2UT55_9SPHI</name>
<sequence length="369" mass="40996">MKTRRALFSNYLYIVIISAVSSCQTLSSKEAGEEAIGDSSSSLLENTLEEPSVRFASVELHTFNKELKSNGTVSATRKAVVAFRQEGTIQDIYVKEGDRVNKGQKLAAIEQETYHRNLAQKKLQLTKARLDFEDLLLRMGYKLKDTAELDREVSQMARIRSGLGQALYDLELAEEELANTVVTAPFSGLIADVQARPYNSTSVAGGRLCTLIDNNNLTVEFPVLESELAFIRKSGRITVSLFNNKEKIYPGRVTSINPRVDNNGMVQVQAFIDNTDNQLLDGMNVRVSINQSVADQLVVPKEAVLDRQGRKVVFTYEDSVAKWNYVEIGLENGTQYTITSGLEPGDMVIYEGNFNLAHDKPVQVKTPGE</sequence>
<dbReference type="InterPro" id="IPR058649">
    <property type="entry name" value="CzcB_C"/>
</dbReference>